<keyword evidence="1" id="KW-1133">Transmembrane helix</keyword>
<evidence type="ECO:0008006" key="4">
    <source>
        <dbReference type="Google" id="ProtNLM"/>
    </source>
</evidence>
<dbReference type="Proteomes" id="UP000183339">
    <property type="component" value="Unassembled WGS sequence"/>
</dbReference>
<gene>
    <name evidence="2" type="ORF">SAMN05216412_101228</name>
</gene>
<feature type="transmembrane region" description="Helical" evidence="1">
    <location>
        <begin position="380"/>
        <end position="401"/>
    </location>
</feature>
<protein>
    <recommendedName>
        <fullName evidence="4">Glycosyltransferase RgtA/B/C/D-like domain-containing protein</fullName>
    </recommendedName>
</protein>
<feature type="transmembrane region" description="Helical" evidence="1">
    <location>
        <begin position="354"/>
        <end position="373"/>
    </location>
</feature>
<proteinExistence type="predicted"/>
<keyword evidence="1" id="KW-0472">Membrane</keyword>
<feature type="transmembrane region" description="Helical" evidence="1">
    <location>
        <begin position="295"/>
        <end position="321"/>
    </location>
</feature>
<dbReference type="AlphaFoldDB" id="A0A1H9YH97"/>
<feature type="transmembrane region" description="Helical" evidence="1">
    <location>
        <begin position="203"/>
        <end position="220"/>
    </location>
</feature>
<feature type="transmembrane region" description="Helical" evidence="1">
    <location>
        <begin position="133"/>
        <end position="152"/>
    </location>
</feature>
<evidence type="ECO:0000256" key="1">
    <source>
        <dbReference type="SAM" id="Phobius"/>
    </source>
</evidence>
<dbReference type="EMBL" id="FOHI01000001">
    <property type="protein sequence ID" value="SES68394.1"/>
    <property type="molecule type" value="Genomic_DNA"/>
</dbReference>
<evidence type="ECO:0000313" key="2">
    <source>
        <dbReference type="EMBL" id="SES68394.1"/>
    </source>
</evidence>
<sequence length="545" mass="60973">MYDAMLRLTHTAMPGKLQKTLPIKNLPLIHQILPVFVLTAFAVLAPFLWQGHKGFNLWDEGYLWYGAQRVLLGEVPLRDFMSYDPGRYYWSAALMSLWGDNGIMALRGAVAVFQTIGLFTGLLLIAQKSPLHFKFPGFLYLLLSALTLMVWMYPRHKLFDISLSILLVGVLSFLVQHPARLRYFVCGLCIGLVAVFGRNHGVYGAVGSAGVMVWLAIKPGGPRDQPGFVEGLLLWAAGVAAGFTPLLAMVLLVPGFAGAFWESIRFLFEVKATNLPLPVPWPWKVSFDSISSEEAIRGVLVGVFFIGILIFSLVGIAWILFQKFHNKAVSPVLVASVFLGLPYTHYAYSRADVGHLAQSIFPLLIGCLVLLVAQPAKIKWPFAVALCTMSLWAMHAFHPGWQCHASGQCKAIEISGNQLMVSPEVESDVRLLRKLAKEYAPDGGSFVVTPFWPGAYPLLNTKSPMWGIYALFPRNEDFQQEEIKRIAAASPGFVLIYDLPLDGREELRFRNTHPLIYRYIIEHFDRVFDSPNPVYRIYTSRKPPE</sequence>
<name>A0A1H9YH97_9PROT</name>
<feature type="transmembrane region" description="Helical" evidence="1">
    <location>
        <begin position="28"/>
        <end position="49"/>
    </location>
</feature>
<evidence type="ECO:0000313" key="3">
    <source>
        <dbReference type="Proteomes" id="UP000183339"/>
    </source>
</evidence>
<reference evidence="2 3" key="1">
    <citation type="submission" date="2016-10" db="EMBL/GenBank/DDBJ databases">
        <authorList>
            <person name="de Groot N.N."/>
        </authorList>
    </citation>
    <scope>NUCLEOTIDE SEQUENCE [LARGE SCALE GENOMIC DNA]</scope>
    <source>
        <strain evidence="2 3">Nl7</strain>
    </source>
</reference>
<keyword evidence="1" id="KW-0812">Transmembrane</keyword>
<feature type="transmembrane region" description="Helical" evidence="1">
    <location>
        <begin position="104"/>
        <end position="126"/>
    </location>
</feature>
<dbReference type="OrthoDB" id="2675565at2"/>
<feature type="transmembrane region" description="Helical" evidence="1">
    <location>
        <begin position="158"/>
        <end position="174"/>
    </location>
</feature>
<accession>A0A1H9YH97</accession>
<organism evidence="2 3">
    <name type="scientific">Nitrosospira multiformis</name>
    <dbReference type="NCBI Taxonomy" id="1231"/>
    <lineage>
        <taxon>Bacteria</taxon>
        <taxon>Pseudomonadati</taxon>
        <taxon>Pseudomonadota</taxon>
        <taxon>Betaproteobacteria</taxon>
        <taxon>Nitrosomonadales</taxon>
        <taxon>Nitrosomonadaceae</taxon>
        <taxon>Nitrosospira</taxon>
    </lineage>
</organism>
<feature type="transmembrane region" description="Helical" evidence="1">
    <location>
        <begin position="232"/>
        <end position="261"/>
    </location>
</feature>